<dbReference type="EMBL" id="LR593887">
    <property type="protein sequence ID" value="VTS08448.1"/>
    <property type="molecule type" value="Genomic_DNA"/>
</dbReference>
<accession>A0A6C2YVL3</accession>
<evidence type="ECO:0000313" key="3">
    <source>
        <dbReference type="Proteomes" id="UP000464378"/>
    </source>
</evidence>
<organism evidence="2">
    <name type="scientific">Tuwongella immobilis</name>
    <dbReference type="NCBI Taxonomy" id="692036"/>
    <lineage>
        <taxon>Bacteria</taxon>
        <taxon>Pseudomonadati</taxon>
        <taxon>Planctomycetota</taxon>
        <taxon>Planctomycetia</taxon>
        <taxon>Gemmatales</taxon>
        <taxon>Gemmataceae</taxon>
        <taxon>Tuwongella</taxon>
    </lineage>
</organism>
<reference evidence="2" key="1">
    <citation type="submission" date="2019-04" db="EMBL/GenBank/DDBJ databases">
        <authorList>
            <consortium name="Science for Life Laboratories"/>
        </authorList>
    </citation>
    <scope>NUCLEOTIDE SEQUENCE</scope>
    <source>
        <strain evidence="2">MBLW1</strain>
    </source>
</reference>
<feature type="domain" description="Calcineurin-like phosphoesterase" evidence="1">
    <location>
        <begin position="5"/>
        <end position="230"/>
    </location>
</feature>
<dbReference type="Pfam" id="PF00149">
    <property type="entry name" value="Metallophos"/>
    <property type="match status" value="1"/>
</dbReference>
<name>A0A6C2YVL3_9BACT</name>
<dbReference type="AlphaFoldDB" id="A0A6C2YVL3"/>
<dbReference type="SUPFAM" id="SSF56300">
    <property type="entry name" value="Metallo-dependent phosphatases"/>
    <property type="match status" value="1"/>
</dbReference>
<protein>
    <recommendedName>
        <fullName evidence="1">Calcineurin-like phosphoesterase domain-containing protein</fullName>
    </recommendedName>
</protein>
<gene>
    <name evidence="2" type="ORF">GMBLW1_36470</name>
</gene>
<sequence length="316" mass="34919">MTIFGFLGDLHGHLQLGLCMMARWQQQTGKDFEAIFLAGDVGTFTRDAELDSTTRRHARTNPCELEFLTQWAISPPAPWLARLFEPTRQGGLGLTAPVVMVHGNHEGFFRLQECLAGERPKMPVRIEQLPTVDSGGWIRYLPSGWVLQTPKSGKLVGGIGGIEPGQRTADYPDLAYIDEGAILQLLDGPKLDVLLTHQGPSAYQGPDAGSESLQILADEAVARWWVHGHSLHNREIGPMGPEHETMVLPLGGVGFGGKGPHEGEPGALGFSRMMWDDSGTVAVERELPPFWREYRRKRWLEHPDGRLICPDLLHSS</sequence>
<dbReference type="EMBL" id="LR586016">
    <property type="protein sequence ID" value="VIP05546.1"/>
    <property type="molecule type" value="Genomic_DNA"/>
</dbReference>
<dbReference type="KEGG" id="tim:GMBLW1_36470"/>
<dbReference type="InterPro" id="IPR029052">
    <property type="entry name" value="Metallo-depent_PP-like"/>
</dbReference>
<dbReference type="GO" id="GO:0016787">
    <property type="term" value="F:hydrolase activity"/>
    <property type="evidence" value="ECO:0007669"/>
    <property type="project" value="InterPro"/>
</dbReference>
<evidence type="ECO:0000259" key="1">
    <source>
        <dbReference type="Pfam" id="PF00149"/>
    </source>
</evidence>
<dbReference type="InterPro" id="IPR004843">
    <property type="entry name" value="Calcineurin-like_PHP"/>
</dbReference>
<proteinExistence type="predicted"/>
<dbReference type="InParanoid" id="A0A6C2YVL3"/>
<dbReference type="Proteomes" id="UP000464378">
    <property type="component" value="Chromosome"/>
</dbReference>
<dbReference type="RefSeq" id="WP_162660613.1">
    <property type="nucleotide sequence ID" value="NZ_LR593887.1"/>
</dbReference>
<keyword evidence="3" id="KW-1185">Reference proteome</keyword>
<evidence type="ECO:0000313" key="2">
    <source>
        <dbReference type="EMBL" id="VIP05546.1"/>
    </source>
</evidence>